<protein>
    <submittedName>
        <fullName evidence="1">Beta-lactamase family protein</fullName>
    </submittedName>
</protein>
<dbReference type="RefSeq" id="WP_146290262.1">
    <property type="nucleotide sequence ID" value="NZ_CP042304.1"/>
</dbReference>
<gene>
    <name evidence="1" type="ORF">FPZ08_12110</name>
</gene>
<dbReference type="EMBL" id="CP042304">
    <property type="protein sequence ID" value="QDZ11441.1"/>
    <property type="molecule type" value="Genomic_DNA"/>
</dbReference>
<accession>A0A5B8LUF7</accession>
<evidence type="ECO:0000313" key="2">
    <source>
        <dbReference type="Proteomes" id="UP000315364"/>
    </source>
</evidence>
<dbReference type="SUPFAM" id="SSF56601">
    <property type="entry name" value="beta-lactamase/transpeptidase-like"/>
    <property type="match status" value="1"/>
</dbReference>
<dbReference type="InterPro" id="IPR012338">
    <property type="entry name" value="Beta-lactam/transpept-like"/>
</dbReference>
<dbReference type="AlphaFoldDB" id="A0A5B8LUF7"/>
<dbReference type="KEGG" id="dea:FPZ08_12110"/>
<dbReference type="Gene3D" id="3.40.710.10">
    <property type="entry name" value="DD-peptidase/beta-lactamase superfamily"/>
    <property type="match status" value="1"/>
</dbReference>
<organism evidence="1 2">
    <name type="scientific">Devosia ginsengisoli</name>
    <dbReference type="NCBI Taxonomy" id="400770"/>
    <lineage>
        <taxon>Bacteria</taxon>
        <taxon>Pseudomonadati</taxon>
        <taxon>Pseudomonadota</taxon>
        <taxon>Alphaproteobacteria</taxon>
        <taxon>Hyphomicrobiales</taxon>
        <taxon>Devosiaceae</taxon>
        <taxon>Devosia</taxon>
    </lineage>
</organism>
<proteinExistence type="predicted"/>
<name>A0A5B8LUF7_9HYPH</name>
<dbReference type="Proteomes" id="UP000315364">
    <property type="component" value="Chromosome"/>
</dbReference>
<reference evidence="1 2" key="1">
    <citation type="submission" date="2019-07" db="EMBL/GenBank/DDBJ databases">
        <title>Full genome sequence of Devosia sp. Gsoil 520.</title>
        <authorList>
            <person name="Im W.-T."/>
        </authorList>
    </citation>
    <scope>NUCLEOTIDE SEQUENCE [LARGE SCALE GENOMIC DNA]</scope>
    <source>
        <strain evidence="1 2">Gsoil 520</strain>
    </source>
</reference>
<dbReference type="OrthoDB" id="5377981at2"/>
<evidence type="ECO:0000313" key="1">
    <source>
        <dbReference type="EMBL" id="QDZ11441.1"/>
    </source>
</evidence>
<sequence>MRGAPGAFLPQALARRMVTPVSNEMGLGVFSDRPGWFHHPGSNQGFRAYIRASYETGDGFAIMSNGDNGGELNAVLRRLLEASL</sequence>
<keyword evidence="2" id="KW-1185">Reference proteome</keyword>